<keyword evidence="3" id="KW-1185">Reference proteome</keyword>
<organism evidence="2 3">
    <name type="scientific">Penicillium fimorum</name>
    <dbReference type="NCBI Taxonomy" id="1882269"/>
    <lineage>
        <taxon>Eukaryota</taxon>
        <taxon>Fungi</taxon>
        <taxon>Dikarya</taxon>
        <taxon>Ascomycota</taxon>
        <taxon>Pezizomycotina</taxon>
        <taxon>Eurotiomycetes</taxon>
        <taxon>Eurotiomycetidae</taxon>
        <taxon>Eurotiales</taxon>
        <taxon>Aspergillaceae</taxon>
        <taxon>Penicillium</taxon>
    </lineage>
</organism>
<feature type="region of interest" description="Disordered" evidence="1">
    <location>
        <begin position="1"/>
        <end position="36"/>
    </location>
</feature>
<sequence>MSLESRITGVVTTEPTSFRTTRKRPRVDDAEDPDAYDEYHPGYRPPPFCQDYGARSYSGRCRPRCHYCDKKHPGACTAFCRKCAEIGHSWRRCRLFVPHHIWAKQRYGTHTTIRNVNITLPVVNPGPLVTTISLNAAILTQLDVALSGFPRKAGTPIDSRITMNNVNITTNIIPSGKTAPIAPDTSLLDRAQSFEASLCSSGILRTRIKPACVWATCIHPAYIHTEYLCRDDTNLAPSWRISS</sequence>
<reference evidence="2" key="1">
    <citation type="submission" date="2022-12" db="EMBL/GenBank/DDBJ databases">
        <authorList>
            <person name="Petersen C."/>
        </authorList>
    </citation>
    <scope>NUCLEOTIDE SEQUENCE</scope>
    <source>
        <strain evidence="2">IBT 29495</strain>
    </source>
</reference>
<dbReference type="Proteomes" id="UP001149954">
    <property type="component" value="Unassembled WGS sequence"/>
</dbReference>
<reference evidence="2" key="2">
    <citation type="journal article" date="2023" name="IMA Fungus">
        <title>Comparative genomic study of the Penicillium genus elucidates a diverse pangenome and 15 lateral gene transfer events.</title>
        <authorList>
            <person name="Petersen C."/>
            <person name="Sorensen T."/>
            <person name="Nielsen M.R."/>
            <person name="Sondergaard T.E."/>
            <person name="Sorensen J.L."/>
            <person name="Fitzpatrick D.A."/>
            <person name="Frisvad J.C."/>
            <person name="Nielsen K.L."/>
        </authorList>
    </citation>
    <scope>NUCLEOTIDE SEQUENCE</scope>
    <source>
        <strain evidence="2">IBT 29495</strain>
    </source>
</reference>
<evidence type="ECO:0000313" key="3">
    <source>
        <dbReference type="Proteomes" id="UP001149954"/>
    </source>
</evidence>
<dbReference type="AlphaFoldDB" id="A0A9W9Y5Z2"/>
<feature type="compositionally biased region" description="Polar residues" evidence="1">
    <location>
        <begin position="10"/>
        <end position="19"/>
    </location>
</feature>
<comment type="caution">
    <text evidence="2">The sequence shown here is derived from an EMBL/GenBank/DDBJ whole genome shotgun (WGS) entry which is preliminary data.</text>
</comment>
<name>A0A9W9Y5Z2_9EURO</name>
<accession>A0A9W9Y5Z2</accession>
<evidence type="ECO:0000256" key="1">
    <source>
        <dbReference type="SAM" id="MobiDB-lite"/>
    </source>
</evidence>
<protein>
    <recommendedName>
        <fullName evidence="4">CCHC-type domain-containing protein</fullName>
    </recommendedName>
</protein>
<evidence type="ECO:0008006" key="4">
    <source>
        <dbReference type="Google" id="ProtNLM"/>
    </source>
</evidence>
<proteinExistence type="predicted"/>
<evidence type="ECO:0000313" key="2">
    <source>
        <dbReference type="EMBL" id="KAJ5520845.1"/>
    </source>
</evidence>
<gene>
    <name evidence="2" type="ORF">N7463_001298</name>
</gene>
<dbReference type="EMBL" id="JAPWDS010000001">
    <property type="protein sequence ID" value="KAJ5520845.1"/>
    <property type="molecule type" value="Genomic_DNA"/>
</dbReference>
<dbReference type="OrthoDB" id="4365109at2759"/>